<feature type="transmembrane region" description="Helical" evidence="5">
    <location>
        <begin position="441"/>
        <end position="462"/>
    </location>
</feature>
<feature type="transmembrane region" description="Helical" evidence="5">
    <location>
        <begin position="303"/>
        <end position="321"/>
    </location>
</feature>
<sequence>MNAPSAAAVVAASMIGAGVYTTSGFTLGDLGQPHLVIAAWVIGGVIAICGALCYGALAQQFTESGGEYLFLARAIHPAAGMMAGWVSLLAGFTGAMAFAATTFESYVRGAGMELFDGWPDRSIAIGLVVLAAVVHSLGLKRGTRIQNGVVLAKLVLIGLFLLIAFGTVSTWQGTMPELAHSPSESAITAADATDAAAPPAENGWAFALVFANALTWISLSYSGFNAAVYLTDEIEQPTRNVPRAMLWGTVGVAGLYVLLNIVFVYAPPASEVAGRPDVATSAADAVGRQIQARGSDWGMLVGPLVRVAILAGLGTSVLALMQTGPRVYQKMAADRLLPRLLAGRTDEGQLAGGLHQSLPTIWIQAILAVVVIGISTLREQLDYLGFTLSICAALCGSLVFLFRNHAVNPVRVRGYPLVPAIYVLGTLGIAALTAIRVPLQAAVGLGTLGIGIAAYLGSRFVWGSRAFGDR</sequence>
<dbReference type="GO" id="GO:0015179">
    <property type="term" value="F:L-amino acid transmembrane transporter activity"/>
    <property type="evidence" value="ECO:0007669"/>
    <property type="project" value="TreeGrafter"/>
</dbReference>
<feature type="transmembrane region" description="Helical" evidence="5">
    <location>
        <begin position="414"/>
        <end position="435"/>
    </location>
</feature>
<dbReference type="KEGG" id="smam:Mal15_50480"/>
<evidence type="ECO:0000256" key="5">
    <source>
        <dbReference type="SAM" id="Phobius"/>
    </source>
</evidence>
<dbReference type="GO" id="GO:0016020">
    <property type="term" value="C:membrane"/>
    <property type="evidence" value="ECO:0007669"/>
    <property type="project" value="UniProtKB-SubCell"/>
</dbReference>
<name>A0A5B9MI36_9BACT</name>
<feature type="transmembrane region" description="Helical" evidence="5">
    <location>
        <begin position="37"/>
        <end position="57"/>
    </location>
</feature>
<feature type="transmembrane region" description="Helical" evidence="5">
    <location>
        <begin position="204"/>
        <end position="224"/>
    </location>
</feature>
<evidence type="ECO:0000313" key="6">
    <source>
        <dbReference type="EMBL" id="QEG00972.1"/>
    </source>
</evidence>
<feature type="transmembrane region" description="Helical" evidence="5">
    <location>
        <begin position="151"/>
        <end position="171"/>
    </location>
</feature>
<dbReference type="PIRSF" id="PIRSF006060">
    <property type="entry name" value="AA_transporter"/>
    <property type="match status" value="1"/>
</dbReference>
<evidence type="ECO:0000256" key="4">
    <source>
        <dbReference type="ARBA" id="ARBA00023136"/>
    </source>
</evidence>
<dbReference type="InterPro" id="IPR002293">
    <property type="entry name" value="AA/rel_permease1"/>
</dbReference>
<dbReference type="Pfam" id="PF13520">
    <property type="entry name" value="AA_permease_2"/>
    <property type="match status" value="1"/>
</dbReference>
<feature type="transmembrane region" description="Helical" evidence="5">
    <location>
        <begin position="383"/>
        <end position="402"/>
    </location>
</feature>
<dbReference type="PANTHER" id="PTHR11785">
    <property type="entry name" value="AMINO ACID TRANSPORTER"/>
    <property type="match status" value="1"/>
</dbReference>
<keyword evidence="7" id="KW-1185">Reference proteome</keyword>
<protein>
    <submittedName>
        <fullName evidence="6">Serine/threonine exchanger SteT</fullName>
    </submittedName>
</protein>
<keyword evidence="2 5" id="KW-0812">Transmembrane</keyword>
<dbReference type="InterPro" id="IPR050598">
    <property type="entry name" value="AminoAcid_Transporter"/>
</dbReference>
<dbReference type="AlphaFoldDB" id="A0A5B9MI36"/>
<evidence type="ECO:0000256" key="2">
    <source>
        <dbReference type="ARBA" id="ARBA00022692"/>
    </source>
</evidence>
<dbReference type="Proteomes" id="UP000321353">
    <property type="component" value="Chromosome"/>
</dbReference>
<gene>
    <name evidence="6" type="primary">steT</name>
    <name evidence="6" type="ORF">Mal15_50480</name>
</gene>
<proteinExistence type="predicted"/>
<keyword evidence="4 5" id="KW-0472">Membrane</keyword>
<feature type="transmembrane region" description="Helical" evidence="5">
    <location>
        <begin position="121"/>
        <end position="139"/>
    </location>
</feature>
<feature type="transmembrane region" description="Helical" evidence="5">
    <location>
        <begin position="358"/>
        <end position="377"/>
    </location>
</feature>
<comment type="subcellular location">
    <subcellularLocation>
        <location evidence="1">Membrane</location>
        <topology evidence="1">Multi-pass membrane protein</topology>
    </subcellularLocation>
</comment>
<evidence type="ECO:0000256" key="3">
    <source>
        <dbReference type="ARBA" id="ARBA00022989"/>
    </source>
</evidence>
<keyword evidence="3 5" id="KW-1133">Transmembrane helix</keyword>
<evidence type="ECO:0000313" key="7">
    <source>
        <dbReference type="Proteomes" id="UP000321353"/>
    </source>
</evidence>
<feature type="transmembrane region" description="Helical" evidence="5">
    <location>
        <begin position="78"/>
        <end position="101"/>
    </location>
</feature>
<evidence type="ECO:0000256" key="1">
    <source>
        <dbReference type="ARBA" id="ARBA00004141"/>
    </source>
</evidence>
<dbReference type="EMBL" id="CP036264">
    <property type="protein sequence ID" value="QEG00972.1"/>
    <property type="molecule type" value="Genomic_DNA"/>
</dbReference>
<organism evidence="6 7">
    <name type="scientific">Stieleria maiorica</name>
    <dbReference type="NCBI Taxonomy" id="2795974"/>
    <lineage>
        <taxon>Bacteria</taxon>
        <taxon>Pseudomonadati</taxon>
        <taxon>Planctomycetota</taxon>
        <taxon>Planctomycetia</taxon>
        <taxon>Pirellulales</taxon>
        <taxon>Pirellulaceae</taxon>
        <taxon>Stieleria</taxon>
    </lineage>
</organism>
<accession>A0A5B9MI36</accession>
<dbReference type="PANTHER" id="PTHR11785:SF512">
    <property type="entry name" value="SOBREMESA, ISOFORM B"/>
    <property type="match status" value="1"/>
</dbReference>
<feature type="transmembrane region" description="Helical" evidence="5">
    <location>
        <begin position="244"/>
        <end position="266"/>
    </location>
</feature>
<dbReference type="RefSeq" id="WP_147870122.1">
    <property type="nucleotide sequence ID" value="NZ_CP036264.1"/>
</dbReference>
<dbReference type="Gene3D" id="1.20.1740.10">
    <property type="entry name" value="Amino acid/polyamine transporter I"/>
    <property type="match status" value="1"/>
</dbReference>
<reference evidence="6 7" key="1">
    <citation type="submission" date="2019-02" db="EMBL/GenBank/DDBJ databases">
        <title>Planctomycetal bacteria perform biofilm scaping via a novel small molecule.</title>
        <authorList>
            <person name="Jeske O."/>
            <person name="Boedeker C."/>
            <person name="Wiegand S."/>
            <person name="Breitling P."/>
            <person name="Kallscheuer N."/>
            <person name="Jogler M."/>
            <person name="Rohde M."/>
            <person name="Petersen J."/>
            <person name="Medema M.H."/>
            <person name="Surup F."/>
            <person name="Jogler C."/>
        </authorList>
    </citation>
    <scope>NUCLEOTIDE SEQUENCE [LARGE SCALE GENOMIC DNA]</scope>
    <source>
        <strain evidence="6 7">Mal15</strain>
    </source>
</reference>